<dbReference type="EMBL" id="CP157762">
    <property type="protein sequence ID" value="XBP95488.1"/>
    <property type="molecule type" value="Genomic_DNA"/>
</dbReference>
<evidence type="ECO:0000259" key="5">
    <source>
        <dbReference type="PROSITE" id="PS50977"/>
    </source>
</evidence>
<proteinExistence type="predicted"/>
<dbReference type="Gene3D" id="1.10.10.60">
    <property type="entry name" value="Homeodomain-like"/>
    <property type="match status" value="1"/>
</dbReference>
<organism evidence="7">
    <name type="scientific">Micromonospora sp. CCTCC AA 2012012</name>
    <dbReference type="NCBI Taxonomy" id="3111921"/>
    <lineage>
        <taxon>Bacteria</taxon>
        <taxon>Bacillati</taxon>
        <taxon>Actinomycetota</taxon>
        <taxon>Actinomycetes</taxon>
        <taxon>Micromonosporales</taxon>
        <taxon>Micromonosporaceae</taxon>
        <taxon>Micromonospora</taxon>
    </lineage>
</organism>
<evidence type="ECO:0000256" key="4">
    <source>
        <dbReference type="PROSITE-ProRule" id="PRU00335"/>
    </source>
</evidence>
<reference evidence="7" key="2">
    <citation type="submission" date="2024-06" db="EMBL/GenBank/DDBJ databases">
        <title>Micromonospora mangrovi CCTCC AA 2012012 genome sequences.</title>
        <authorList>
            <person name="Gao J."/>
        </authorList>
    </citation>
    <scope>NUCLEOTIDE SEQUENCE</scope>
    <source>
        <strain evidence="7">CCTCC AA 2012012</strain>
    </source>
</reference>
<dbReference type="RefSeq" id="WP_350936342.1">
    <property type="nucleotide sequence ID" value="NZ_CP157762.1"/>
</dbReference>
<evidence type="ECO:0000313" key="7">
    <source>
        <dbReference type="EMBL" id="XCH76191.1"/>
    </source>
</evidence>
<dbReference type="Pfam" id="PF00440">
    <property type="entry name" value="TetR_N"/>
    <property type="match status" value="1"/>
</dbReference>
<keyword evidence="2 4" id="KW-0238">DNA-binding</keyword>
<accession>A0AAU8HJF9</accession>
<keyword evidence="1" id="KW-0805">Transcription regulation</keyword>
<name>A0AAU8HJF9_9ACTN</name>
<gene>
    <name evidence="7" type="ORF">ABUL08_08920</name>
    <name evidence="6" type="ORF">VK199_08875</name>
</gene>
<dbReference type="SUPFAM" id="SSF46689">
    <property type="entry name" value="Homeodomain-like"/>
    <property type="match status" value="1"/>
</dbReference>
<dbReference type="PANTHER" id="PTHR30055:SF148">
    <property type="entry name" value="TETR-FAMILY TRANSCRIPTIONAL REGULATOR"/>
    <property type="match status" value="1"/>
</dbReference>
<evidence type="ECO:0000313" key="6">
    <source>
        <dbReference type="EMBL" id="XBP95488.1"/>
    </source>
</evidence>
<dbReference type="InterPro" id="IPR001647">
    <property type="entry name" value="HTH_TetR"/>
</dbReference>
<protein>
    <submittedName>
        <fullName evidence="7">TetR/AcrR family transcriptional regulator</fullName>
    </submittedName>
</protein>
<evidence type="ECO:0000256" key="2">
    <source>
        <dbReference type="ARBA" id="ARBA00023125"/>
    </source>
</evidence>
<dbReference type="SUPFAM" id="SSF48498">
    <property type="entry name" value="Tetracyclin repressor-like, C-terminal domain"/>
    <property type="match status" value="1"/>
</dbReference>
<dbReference type="Pfam" id="PF16859">
    <property type="entry name" value="TetR_C_11"/>
    <property type="match status" value="1"/>
</dbReference>
<dbReference type="InterPro" id="IPR011075">
    <property type="entry name" value="TetR_C"/>
</dbReference>
<dbReference type="InterPro" id="IPR023772">
    <property type="entry name" value="DNA-bd_HTH_TetR-type_CS"/>
</dbReference>
<dbReference type="GO" id="GO:0000976">
    <property type="term" value="F:transcription cis-regulatory region binding"/>
    <property type="evidence" value="ECO:0007669"/>
    <property type="project" value="TreeGrafter"/>
</dbReference>
<dbReference type="InterPro" id="IPR050109">
    <property type="entry name" value="HTH-type_TetR-like_transc_reg"/>
</dbReference>
<dbReference type="AlphaFoldDB" id="A0AAU8HJF9"/>
<dbReference type="PANTHER" id="PTHR30055">
    <property type="entry name" value="HTH-TYPE TRANSCRIPTIONAL REGULATOR RUTR"/>
    <property type="match status" value="1"/>
</dbReference>
<feature type="DNA-binding region" description="H-T-H motif" evidence="4">
    <location>
        <begin position="33"/>
        <end position="52"/>
    </location>
</feature>
<sequence length="209" mass="21837">MDRTTDPRVRRTRAAVITAALGLLTERGLAGTTIEAVAERSGVAKTTIYRHWDGQGALVLDAFDTVRRAPVDPDTGTLRGDLLDLVTGLAGALSTGPAAGLMFALIDAAERDPQLAALHRREAEARHAVILHAITRGIARGELPADTDPADVLDQLAGPLFHRRAVSGATLDAAFAERVVDGVLAAYAGRDSQGLSCRSRQVGNGTSAG</sequence>
<dbReference type="InterPro" id="IPR036271">
    <property type="entry name" value="Tet_transcr_reg_TetR-rel_C_sf"/>
</dbReference>
<dbReference type="Gene3D" id="1.10.357.10">
    <property type="entry name" value="Tetracycline Repressor, domain 2"/>
    <property type="match status" value="1"/>
</dbReference>
<reference evidence="6" key="1">
    <citation type="submission" date="2024-01" db="EMBL/GenBank/DDBJ databases">
        <title>The genome sequence of Micromonospora mangrovi CCTCC AA 2012012.</title>
        <authorList>
            <person name="Gao J."/>
        </authorList>
    </citation>
    <scope>NUCLEOTIDE SEQUENCE</scope>
    <source>
        <strain evidence="6">CCTCC AA 2012012</strain>
    </source>
</reference>
<dbReference type="GO" id="GO:0003700">
    <property type="term" value="F:DNA-binding transcription factor activity"/>
    <property type="evidence" value="ECO:0007669"/>
    <property type="project" value="TreeGrafter"/>
</dbReference>
<dbReference type="EMBL" id="CP159342">
    <property type="protein sequence ID" value="XCH76191.1"/>
    <property type="molecule type" value="Genomic_DNA"/>
</dbReference>
<dbReference type="PROSITE" id="PS01081">
    <property type="entry name" value="HTH_TETR_1"/>
    <property type="match status" value="1"/>
</dbReference>
<dbReference type="PRINTS" id="PR00455">
    <property type="entry name" value="HTHTETR"/>
</dbReference>
<evidence type="ECO:0000256" key="3">
    <source>
        <dbReference type="ARBA" id="ARBA00023163"/>
    </source>
</evidence>
<keyword evidence="3" id="KW-0804">Transcription</keyword>
<feature type="domain" description="HTH tetR-type" evidence="5">
    <location>
        <begin position="10"/>
        <end position="70"/>
    </location>
</feature>
<dbReference type="PROSITE" id="PS50977">
    <property type="entry name" value="HTH_TETR_2"/>
    <property type="match status" value="1"/>
</dbReference>
<evidence type="ECO:0000256" key="1">
    <source>
        <dbReference type="ARBA" id="ARBA00023015"/>
    </source>
</evidence>
<dbReference type="InterPro" id="IPR009057">
    <property type="entry name" value="Homeodomain-like_sf"/>
</dbReference>